<name>I3SUL8_LOTJA</name>
<dbReference type="AlphaFoldDB" id="I3SUL8"/>
<dbReference type="EMBL" id="BT144166">
    <property type="protein sequence ID" value="AFK43960.1"/>
    <property type="molecule type" value="mRNA"/>
</dbReference>
<accession>I3SUL8</accession>
<proteinExistence type="evidence at transcript level"/>
<sequence length="52" mass="5819">MAFELRSKMYDAQARSSFNPSTISVDMTNICCVPSGRVVRSTGWAPLRNLPR</sequence>
<evidence type="ECO:0000313" key="1">
    <source>
        <dbReference type="EMBL" id="AFK43960.1"/>
    </source>
</evidence>
<organism evidence="1">
    <name type="scientific">Lotus japonicus</name>
    <name type="common">Lotus corniculatus var. japonicus</name>
    <dbReference type="NCBI Taxonomy" id="34305"/>
    <lineage>
        <taxon>Eukaryota</taxon>
        <taxon>Viridiplantae</taxon>
        <taxon>Streptophyta</taxon>
        <taxon>Embryophyta</taxon>
        <taxon>Tracheophyta</taxon>
        <taxon>Spermatophyta</taxon>
        <taxon>Magnoliopsida</taxon>
        <taxon>eudicotyledons</taxon>
        <taxon>Gunneridae</taxon>
        <taxon>Pentapetalae</taxon>
        <taxon>rosids</taxon>
        <taxon>fabids</taxon>
        <taxon>Fabales</taxon>
        <taxon>Fabaceae</taxon>
        <taxon>Papilionoideae</taxon>
        <taxon>50 kb inversion clade</taxon>
        <taxon>NPAAA clade</taxon>
        <taxon>Hologalegina</taxon>
        <taxon>robinioid clade</taxon>
        <taxon>Loteae</taxon>
        <taxon>Lotus</taxon>
    </lineage>
</organism>
<reference evidence="1" key="1">
    <citation type="submission" date="2012-05" db="EMBL/GenBank/DDBJ databases">
        <authorList>
            <person name="Krishnakumar V."/>
            <person name="Cheung F."/>
            <person name="Xiao Y."/>
            <person name="Chan A."/>
            <person name="Moskal W.A."/>
            <person name="Town C.D."/>
        </authorList>
    </citation>
    <scope>NUCLEOTIDE SEQUENCE</scope>
</reference>
<protein>
    <submittedName>
        <fullName evidence="1">Uncharacterized protein</fullName>
    </submittedName>
</protein>